<accession>A0A9Q9C2R2</accession>
<feature type="zinc finger region" description="RING-Gid-type" evidence="1">
    <location>
        <begin position="278"/>
        <end position="322"/>
    </location>
</feature>
<dbReference type="GO" id="GO:0061630">
    <property type="term" value="F:ubiquitin protein ligase activity"/>
    <property type="evidence" value="ECO:0007669"/>
    <property type="project" value="InterPro"/>
</dbReference>
<keyword evidence="6" id="KW-1185">Reference proteome</keyword>
<evidence type="ECO:0000313" key="4">
    <source>
        <dbReference type="EMBL" id="WEL38493.1"/>
    </source>
</evidence>
<dbReference type="GO" id="GO:0034657">
    <property type="term" value="C:GID complex"/>
    <property type="evidence" value="ECO:0007669"/>
    <property type="project" value="TreeGrafter"/>
</dbReference>
<proteinExistence type="predicted"/>
<sequence length="336" mass="38406">MIDGIHNIDYQHLRDETVRMINEIQMALPLDNGGELSTLLDAEAGLIRLWKDSLFEDNKPVESDIEIGNQAYPNSMQTVTHLIVYYLLENDCADVVEKLICEIKDGKEGVAKIRDDYVRFKEIVFEISKDHTGLLKEFLGSYPSKRLELYLASHEFLLLIHHGRYDEALKLCLGKLRSFVPTYIQDVKPLLKFLVNPANVGEALENSRERLIESFKSKYLEVSGMPNRCYLKELFETGTSAFLQLSSSANLFFDKDDQTLPVEIKLEKGRNYHSLFICPVLKTLCVDENIPVMLECGHVISLEAASVLSQEGVLNSFKCPYCPEMSRYENILKLRI</sequence>
<dbReference type="EMBL" id="CP119065">
    <property type="protein sequence ID" value="WEL38493.1"/>
    <property type="molecule type" value="Genomic_DNA"/>
</dbReference>
<evidence type="ECO:0000259" key="2">
    <source>
        <dbReference type="PROSITE" id="PS51867"/>
    </source>
</evidence>
<dbReference type="PANTHER" id="PTHR12170:SF3">
    <property type="entry name" value="GH10162P"/>
    <property type="match status" value="1"/>
</dbReference>
<protein>
    <submittedName>
        <fullName evidence="3">Degenerated RING finger Rmd5p domain-containing protein</fullName>
    </submittedName>
    <submittedName>
        <fullName evidence="4">E3 ubiquitin ligase-like protein</fullName>
    </submittedName>
</protein>
<dbReference type="SUPFAM" id="SSF57850">
    <property type="entry name" value="RING/U-box"/>
    <property type="match status" value="1"/>
</dbReference>
<dbReference type="Proteomes" id="UP001217963">
    <property type="component" value="Chromosome IV"/>
</dbReference>
<dbReference type="GO" id="GO:0043161">
    <property type="term" value="P:proteasome-mediated ubiquitin-dependent protein catabolic process"/>
    <property type="evidence" value="ECO:0007669"/>
    <property type="project" value="InterPro"/>
</dbReference>
<dbReference type="InterPro" id="IPR037683">
    <property type="entry name" value="Rmd5_dRing"/>
</dbReference>
<dbReference type="InterPro" id="IPR044063">
    <property type="entry name" value="ZF_RING_GID"/>
</dbReference>
<dbReference type="InterPro" id="IPR045098">
    <property type="entry name" value="Fyv10_fam"/>
</dbReference>
<organism evidence="3 5">
    <name type="scientific">Encephalitozoon hellem</name>
    <name type="common">Microsporidian parasite</name>
    <dbReference type="NCBI Taxonomy" id="27973"/>
    <lineage>
        <taxon>Eukaryota</taxon>
        <taxon>Fungi</taxon>
        <taxon>Fungi incertae sedis</taxon>
        <taxon>Microsporidia</taxon>
        <taxon>Unikaryonidae</taxon>
        <taxon>Encephalitozoon</taxon>
    </lineage>
</organism>
<dbReference type="OrthoDB" id="1933281at2759"/>
<keyword evidence="1" id="KW-0862">Zinc</keyword>
<gene>
    <name evidence="3" type="ORF">GPU96_04g07710</name>
    <name evidence="4" type="ORF">PFJ87_04g01690</name>
</gene>
<evidence type="ECO:0000256" key="1">
    <source>
        <dbReference type="PROSITE-ProRule" id="PRU01215"/>
    </source>
</evidence>
<dbReference type="GO" id="GO:0008270">
    <property type="term" value="F:zinc ion binding"/>
    <property type="evidence" value="ECO:0007669"/>
    <property type="project" value="UniProtKB-KW"/>
</dbReference>
<evidence type="ECO:0000313" key="5">
    <source>
        <dbReference type="Proteomes" id="UP001059546"/>
    </source>
</evidence>
<evidence type="ECO:0000313" key="3">
    <source>
        <dbReference type="EMBL" id="UTX43036.1"/>
    </source>
</evidence>
<keyword evidence="1" id="KW-0479">Metal-binding</keyword>
<dbReference type="GO" id="GO:0005634">
    <property type="term" value="C:nucleus"/>
    <property type="evidence" value="ECO:0007669"/>
    <property type="project" value="TreeGrafter"/>
</dbReference>
<reference evidence="3" key="1">
    <citation type="submission" date="2021-05" db="EMBL/GenBank/DDBJ databases">
        <title>Encephalitozoon hellem ATCC 50604 Complete Genome.</title>
        <authorList>
            <person name="Mascarenhas dos Santos A.C."/>
            <person name="Julian A.T."/>
            <person name="Pombert J.-F."/>
        </authorList>
    </citation>
    <scope>NUCLEOTIDE SEQUENCE</scope>
    <source>
        <strain evidence="3">ATCC 50604</strain>
    </source>
</reference>
<name>A0A9Q9C2R2_ENCHE</name>
<dbReference type="CDD" id="cd16652">
    <property type="entry name" value="dRING_Rmd5p-like"/>
    <property type="match status" value="1"/>
</dbReference>
<dbReference type="PANTHER" id="PTHR12170">
    <property type="entry name" value="MACROPHAGE ERYTHROBLAST ATTACHER-RELATED"/>
    <property type="match status" value="1"/>
</dbReference>
<feature type="domain" description="RING-Gid-type" evidence="2">
    <location>
        <begin position="278"/>
        <end position="322"/>
    </location>
</feature>
<dbReference type="GO" id="GO:0005737">
    <property type="term" value="C:cytoplasm"/>
    <property type="evidence" value="ECO:0007669"/>
    <property type="project" value="TreeGrafter"/>
</dbReference>
<dbReference type="EMBL" id="CP075150">
    <property type="protein sequence ID" value="UTX43036.1"/>
    <property type="molecule type" value="Genomic_DNA"/>
</dbReference>
<dbReference type="PROSITE" id="PS51867">
    <property type="entry name" value="ZF_RING_GID"/>
    <property type="match status" value="1"/>
</dbReference>
<keyword evidence="1" id="KW-0863">Zinc-finger</keyword>
<dbReference type="Proteomes" id="UP001059546">
    <property type="component" value="Chromosome IV"/>
</dbReference>
<evidence type="ECO:0000313" key="6">
    <source>
        <dbReference type="Proteomes" id="UP001217963"/>
    </source>
</evidence>
<dbReference type="AlphaFoldDB" id="A0A9Q9C2R2"/>
<reference evidence="4 6" key="2">
    <citation type="submission" date="2023-02" db="EMBL/GenBank/DDBJ databases">
        <title>Encephalitozoon hellem ATCC 50451 complete genome.</title>
        <authorList>
            <person name="Mascarenhas dos Santos A.C."/>
            <person name="Julian A.T."/>
            <person name="Pombert J.-F."/>
        </authorList>
    </citation>
    <scope>NUCLEOTIDE SEQUENCE [LARGE SCALE GENOMIC DNA]</scope>
    <source>
        <strain evidence="4 6">ATCC 50451</strain>
    </source>
</reference>